<dbReference type="GO" id="GO:0015179">
    <property type="term" value="F:L-amino acid transmembrane transporter activity"/>
    <property type="evidence" value="ECO:0007669"/>
    <property type="project" value="TreeGrafter"/>
</dbReference>
<keyword evidence="4" id="KW-1003">Cell membrane</keyword>
<dbReference type="GO" id="GO:0016324">
    <property type="term" value="C:apical plasma membrane"/>
    <property type="evidence" value="ECO:0007669"/>
    <property type="project" value="UniProtKB-SubCell"/>
</dbReference>
<accession>A0A9Q0M934</accession>
<evidence type="ECO:0000256" key="1">
    <source>
        <dbReference type="ARBA" id="ARBA00004424"/>
    </source>
</evidence>
<evidence type="ECO:0000256" key="8">
    <source>
        <dbReference type="ARBA" id="ARBA00023136"/>
    </source>
</evidence>
<protein>
    <recommendedName>
        <fullName evidence="15">b(0,+)-type amino acid transporter 1</fullName>
    </recommendedName>
    <alternativeName>
        <fullName evidence="16">Glycoprotein-associated amino acid transporter b0,+AT1</fullName>
    </alternativeName>
    <alternativeName>
        <fullName evidence="17">Solute carrier family 7 member 9</fullName>
    </alternativeName>
</protein>
<evidence type="ECO:0000256" key="5">
    <source>
        <dbReference type="ARBA" id="ARBA00022553"/>
    </source>
</evidence>
<dbReference type="Gene3D" id="1.20.1740.10">
    <property type="entry name" value="Amino acid/polyamine transporter I"/>
    <property type="match status" value="1"/>
</dbReference>
<dbReference type="InterPro" id="IPR002293">
    <property type="entry name" value="AA/rel_permease1"/>
</dbReference>
<keyword evidence="3" id="KW-0813">Transport</keyword>
<name>A0A9Q0M934_BLOTA</name>
<keyword evidence="7 19" id="KW-1133">Transmembrane helix</keyword>
<evidence type="ECO:0000256" key="19">
    <source>
        <dbReference type="SAM" id="Phobius"/>
    </source>
</evidence>
<evidence type="ECO:0000256" key="12">
    <source>
        <dbReference type="ARBA" id="ARBA00051835"/>
    </source>
</evidence>
<comment type="caution">
    <text evidence="20">The sequence shown here is derived from an EMBL/GenBank/DDBJ whole genome shotgun (WGS) entry which is preliminary data.</text>
</comment>
<dbReference type="EMBL" id="JAPWDV010000002">
    <property type="protein sequence ID" value="KAJ6220332.1"/>
    <property type="molecule type" value="Genomic_DNA"/>
</dbReference>
<dbReference type="OMA" id="NNLNYCT"/>
<evidence type="ECO:0000256" key="3">
    <source>
        <dbReference type="ARBA" id="ARBA00022448"/>
    </source>
</evidence>
<feature type="transmembrane region" description="Helical" evidence="19">
    <location>
        <begin position="383"/>
        <end position="404"/>
    </location>
</feature>
<comment type="catalytic activity">
    <reaction evidence="11">
        <text>L-cystine(out) + L-arginine(in) = L-cystine(in) + L-arginine(out)</text>
        <dbReference type="Rhea" id="RHEA:71075"/>
        <dbReference type="ChEBI" id="CHEBI:32682"/>
        <dbReference type="ChEBI" id="CHEBI:35491"/>
    </reaction>
    <physiologicalReaction direction="left-to-right" evidence="11">
        <dbReference type="Rhea" id="RHEA:71076"/>
    </physiologicalReaction>
</comment>
<reference evidence="20" key="1">
    <citation type="submission" date="2022-12" db="EMBL/GenBank/DDBJ databases">
        <title>Genome assemblies of Blomia tropicalis.</title>
        <authorList>
            <person name="Cui Y."/>
        </authorList>
    </citation>
    <scope>NUCLEOTIDE SEQUENCE</scope>
    <source>
        <tissue evidence="20">Adult mites</tissue>
    </source>
</reference>
<dbReference type="AlphaFoldDB" id="A0A9Q0M934"/>
<evidence type="ECO:0000256" key="2">
    <source>
        <dbReference type="ARBA" id="ARBA00009523"/>
    </source>
</evidence>
<feature type="transmembrane region" description="Helical" evidence="19">
    <location>
        <begin position="37"/>
        <end position="57"/>
    </location>
</feature>
<evidence type="ECO:0000256" key="18">
    <source>
        <dbReference type="ARBA" id="ARBA00093193"/>
    </source>
</evidence>
<evidence type="ECO:0000256" key="6">
    <source>
        <dbReference type="ARBA" id="ARBA00022692"/>
    </source>
</evidence>
<keyword evidence="9" id="KW-1015">Disulfide bond</keyword>
<comment type="catalytic activity">
    <reaction evidence="12">
        <text>L-histidine(out) + L-arginine(in) = L-histidine(in) + L-arginine(out)</text>
        <dbReference type="Rhea" id="RHEA:71063"/>
        <dbReference type="ChEBI" id="CHEBI:32682"/>
        <dbReference type="ChEBI" id="CHEBI:57595"/>
    </reaction>
    <physiologicalReaction direction="left-to-right" evidence="12">
        <dbReference type="Rhea" id="RHEA:71064"/>
    </physiologicalReaction>
</comment>
<evidence type="ECO:0000256" key="14">
    <source>
        <dbReference type="ARBA" id="ARBA00052732"/>
    </source>
</evidence>
<evidence type="ECO:0000256" key="7">
    <source>
        <dbReference type="ARBA" id="ARBA00022989"/>
    </source>
</evidence>
<feature type="transmembrane region" description="Helical" evidence="19">
    <location>
        <begin position="160"/>
        <end position="180"/>
    </location>
</feature>
<dbReference type="PANTHER" id="PTHR11785:SF512">
    <property type="entry name" value="SOBREMESA, ISOFORM B"/>
    <property type="match status" value="1"/>
</dbReference>
<feature type="transmembrane region" description="Helical" evidence="19">
    <location>
        <begin position="303"/>
        <end position="323"/>
    </location>
</feature>
<gene>
    <name evidence="20" type="ORF">RDWZM_006144</name>
</gene>
<evidence type="ECO:0000256" key="11">
    <source>
        <dbReference type="ARBA" id="ARBA00051814"/>
    </source>
</evidence>
<comment type="similarity">
    <text evidence="2">Belongs to the amino acid-polyamine-organocation (APC) superfamily.</text>
</comment>
<comment type="catalytic activity">
    <reaction evidence="13">
        <text>L-cysteine(out) + L-arginine(in) = L-cysteine(in) + L-arginine(out)</text>
        <dbReference type="Rhea" id="RHEA:71071"/>
        <dbReference type="ChEBI" id="CHEBI:32682"/>
        <dbReference type="ChEBI" id="CHEBI:35235"/>
    </reaction>
    <physiologicalReaction direction="left-to-right" evidence="13">
        <dbReference type="Rhea" id="RHEA:71072"/>
    </physiologicalReaction>
</comment>
<feature type="transmembrane region" description="Helical" evidence="19">
    <location>
        <begin position="186"/>
        <end position="207"/>
    </location>
</feature>
<feature type="transmembrane region" description="Helical" evidence="19">
    <location>
        <begin position="103"/>
        <end position="124"/>
    </location>
</feature>
<comment type="subcellular location">
    <subcellularLocation>
        <location evidence="1">Apical cell membrane</location>
        <topology evidence="1">Multi-pass membrane protein</topology>
    </subcellularLocation>
</comment>
<dbReference type="Pfam" id="PF13520">
    <property type="entry name" value="AA_permease_2"/>
    <property type="match status" value="1"/>
</dbReference>
<dbReference type="Proteomes" id="UP001142055">
    <property type="component" value="Chromosome 2"/>
</dbReference>
<evidence type="ECO:0000313" key="20">
    <source>
        <dbReference type="EMBL" id="KAJ6220332.1"/>
    </source>
</evidence>
<evidence type="ECO:0000256" key="15">
    <source>
        <dbReference type="ARBA" id="ARBA00074336"/>
    </source>
</evidence>
<feature type="transmembrane region" description="Helical" evidence="19">
    <location>
        <begin position="260"/>
        <end position="283"/>
    </location>
</feature>
<keyword evidence="6 19" id="KW-0812">Transmembrane</keyword>
<evidence type="ECO:0000256" key="16">
    <source>
        <dbReference type="ARBA" id="ARBA00079910"/>
    </source>
</evidence>
<feature type="transmembrane region" description="Helical" evidence="19">
    <location>
        <begin position="360"/>
        <end position="377"/>
    </location>
</feature>
<organism evidence="20 21">
    <name type="scientific">Blomia tropicalis</name>
    <name type="common">Mite</name>
    <dbReference type="NCBI Taxonomy" id="40697"/>
    <lineage>
        <taxon>Eukaryota</taxon>
        <taxon>Metazoa</taxon>
        <taxon>Ecdysozoa</taxon>
        <taxon>Arthropoda</taxon>
        <taxon>Chelicerata</taxon>
        <taxon>Arachnida</taxon>
        <taxon>Acari</taxon>
        <taxon>Acariformes</taxon>
        <taxon>Sarcoptiformes</taxon>
        <taxon>Astigmata</taxon>
        <taxon>Glycyphagoidea</taxon>
        <taxon>Echimyopodidae</taxon>
        <taxon>Blomia</taxon>
    </lineage>
</organism>
<keyword evidence="21" id="KW-1185">Reference proteome</keyword>
<dbReference type="FunFam" id="1.20.1740.10:FF:000015">
    <property type="entry name" value="B(0,+)-type amino acid transporter 1"/>
    <property type="match status" value="1"/>
</dbReference>
<comment type="catalytic activity">
    <reaction evidence="10">
        <text>L-lysine(out) + L-arginine(in) = L-lysine(in) + L-arginine(out)</text>
        <dbReference type="Rhea" id="RHEA:70827"/>
        <dbReference type="ChEBI" id="CHEBI:32551"/>
        <dbReference type="ChEBI" id="CHEBI:32682"/>
    </reaction>
    <physiologicalReaction direction="left-to-right" evidence="10">
        <dbReference type="Rhea" id="RHEA:70828"/>
    </physiologicalReaction>
</comment>
<dbReference type="PIRSF" id="PIRSF006060">
    <property type="entry name" value="AA_transporter"/>
    <property type="match status" value="1"/>
</dbReference>
<evidence type="ECO:0000256" key="13">
    <source>
        <dbReference type="ARBA" id="ARBA00052179"/>
    </source>
</evidence>
<dbReference type="InterPro" id="IPR050598">
    <property type="entry name" value="AminoAcid_Transporter"/>
</dbReference>
<keyword evidence="8 19" id="KW-0472">Membrane</keyword>
<comment type="catalytic activity">
    <reaction evidence="14">
        <text>L-leucine(out) + L-arginine(in) = L-leucine(in) + L-arginine(out)</text>
        <dbReference type="Rhea" id="RHEA:71059"/>
        <dbReference type="ChEBI" id="CHEBI:32682"/>
        <dbReference type="ChEBI" id="CHEBI:57427"/>
    </reaction>
    <physiologicalReaction direction="left-to-right" evidence="14">
        <dbReference type="Rhea" id="RHEA:71060"/>
    </physiologicalReaction>
</comment>
<comment type="catalytic activity">
    <reaction evidence="18">
        <text>L-phenylalanine(out) + L-arginine(in) = L-phenylalanine(in) + L-arginine(out)</text>
        <dbReference type="Rhea" id="RHEA:71067"/>
        <dbReference type="ChEBI" id="CHEBI:32682"/>
        <dbReference type="ChEBI" id="CHEBI:58095"/>
    </reaction>
    <physiologicalReaction direction="left-to-right" evidence="18">
        <dbReference type="Rhea" id="RHEA:71068"/>
    </physiologicalReaction>
</comment>
<keyword evidence="5" id="KW-0597">Phosphoprotein</keyword>
<evidence type="ECO:0000313" key="21">
    <source>
        <dbReference type="Proteomes" id="UP001142055"/>
    </source>
</evidence>
<feature type="transmembrane region" description="Helical" evidence="19">
    <location>
        <begin position="69"/>
        <end position="91"/>
    </location>
</feature>
<dbReference type="PANTHER" id="PTHR11785">
    <property type="entry name" value="AMINO ACID TRANSPORTER"/>
    <property type="match status" value="1"/>
</dbReference>
<evidence type="ECO:0000256" key="9">
    <source>
        <dbReference type="ARBA" id="ARBA00023157"/>
    </source>
</evidence>
<evidence type="ECO:0000256" key="17">
    <source>
        <dbReference type="ARBA" id="ARBA00083296"/>
    </source>
</evidence>
<proteinExistence type="inferred from homology"/>
<sequence length="423" mass="45984">MLQEKEIEQAKEPLAPACEIRNISEGDVSIVGLKRRISLLSGTALITGTMIGSGIFVSPKGVLERSGSIGLSLIVWIGSGVISLLGALCYAELGTLITKSGAEYSYILESFGGPLAFLFSWISVFILKPAMLSIICLTLSEYIVQPFYPECQPDSYAIKLIAIFFIVTITYVNCYSVSLATSTQNIFTAAKLLAIIIIVIGGVVHLLQGNTHHISKGFEGSKSVSDIASAFYSGLWAYDGWNNLNYVTEELINPRRNLPLAIIFGIPLVTLCYVLVNISYMSVMSIDEILASDAVAVTWGNHILGFAAIIIPISVALSSFGAGNGSCFTSGRLAFAAAREGHLVDVLSYVDMRRYTPSPALVFNAFLSIILVIPGNIESLIDFFSFAAWMFYGVTMLSLVVLRYRSPYKDKHRPYKVGLIDKT</sequence>
<evidence type="ECO:0000256" key="10">
    <source>
        <dbReference type="ARBA" id="ARBA00051323"/>
    </source>
</evidence>
<evidence type="ECO:0000256" key="4">
    <source>
        <dbReference type="ARBA" id="ARBA00022475"/>
    </source>
</evidence>